<comment type="caution">
    <text evidence="2">The sequence shown here is derived from an EMBL/GenBank/DDBJ whole genome shotgun (WGS) entry which is preliminary data.</text>
</comment>
<gene>
    <name evidence="2" type="ORF">M9Y10_017605</name>
</gene>
<protein>
    <submittedName>
        <fullName evidence="2">Uncharacterized protein</fullName>
    </submittedName>
</protein>
<evidence type="ECO:0000313" key="2">
    <source>
        <dbReference type="EMBL" id="KAK8852617.1"/>
    </source>
</evidence>
<evidence type="ECO:0000313" key="3">
    <source>
        <dbReference type="Proteomes" id="UP001470230"/>
    </source>
</evidence>
<feature type="compositionally biased region" description="Basic and acidic residues" evidence="1">
    <location>
        <begin position="125"/>
        <end position="134"/>
    </location>
</feature>
<organism evidence="2 3">
    <name type="scientific">Tritrichomonas musculus</name>
    <dbReference type="NCBI Taxonomy" id="1915356"/>
    <lineage>
        <taxon>Eukaryota</taxon>
        <taxon>Metamonada</taxon>
        <taxon>Parabasalia</taxon>
        <taxon>Tritrichomonadida</taxon>
        <taxon>Tritrichomonadidae</taxon>
        <taxon>Tritrichomonas</taxon>
    </lineage>
</organism>
<feature type="region of interest" description="Disordered" evidence="1">
    <location>
        <begin position="94"/>
        <end position="134"/>
    </location>
</feature>
<name>A0ABR2HUB5_9EUKA</name>
<sequence length="134" mass="16253">MYSRKSKPCFWEWCRENSRRFFLEFAGERKYYGYKKETLKKILDRRQHYDLEDVETTLETLQNEKKDRTEEEEIDHFDSVFHDIRFSNVVQIVPSTPNSENEMETQKESQTTTSFSESEEEEEVMELKSPKSNK</sequence>
<reference evidence="2 3" key="1">
    <citation type="submission" date="2024-04" db="EMBL/GenBank/DDBJ databases">
        <title>Tritrichomonas musculus Genome.</title>
        <authorList>
            <person name="Alves-Ferreira E."/>
            <person name="Grigg M."/>
            <person name="Lorenzi H."/>
            <person name="Galac M."/>
        </authorList>
    </citation>
    <scope>NUCLEOTIDE SEQUENCE [LARGE SCALE GENOMIC DNA]</scope>
    <source>
        <strain evidence="2 3">EAF2021</strain>
    </source>
</reference>
<dbReference type="Proteomes" id="UP001470230">
    <property type="component" value="Unassembled WGS sequence"/>
</dbReference>
<dbReference type="EMBL" id="JAPFFF010000023">
    <property type="protein sequence ID" value="KAK8852617.1"/>
    <property type="molecule type" value="Genomic_DNA"/>
</dbReference>
<proteinExistence type="predicted"/>
<accession>A0ABR2HUB5</accession>
<keyword evidence="3" id="KW-1185">Reference proteome</keyword>
<evidence type="ECO:0000256" key="1">
    <source>
        <dbReference type="SAM" id="MobiDB-lite"/>
    </source>
</evidence>